<reference evidence="2" key="1">
    <citation type="submission" date="2013-08" db="EMBL/GenBank/DDBJ databases">
        <authorList>
            <person name="Mendez C."/>
            <person name="Richter M."/>
            <person name="Ferrer M."/>
            <person name="Sanchez J."/>
        </authorList>
    </citation>
    <scope>NUCLEOTIDE SEQUENCE</scope>
</reference>
<accession>T1C8G3</accession>
<proteinExistence type="predicted"/>
<dbReference type="EMBL" id="AUZY01000530">
    <property type="protein sequence ID" value="EQD78442.1"/>
    <property type="molecule type" value="Genomic_DNA"/>
</dbReference>
<dbReference type="GO" id="GO:0008270">
    <property type="term" value="F:zinc ion binding"/>
    <property type="evidence" value="ECO:0007669"/>
    <property type="project" value="InterPro"/>
</dbReference>
<gene>
    <name evidence="2" type="ORF">B1B_00720</name>
</gene>
<reference evidence="2" key="2">
    <citation type="journal article" date="2014" name="ISME J.">
        <title>Microbial stratification in low pH oxic and suboxic macroscopic growths along an acid mine drainage.</title>
        <authorList>
            <person name="Mendez-Garcia C."/>
            <person name="Mesa V."/>
            <person name="Sprenger R.R."/>
            <person name="Richter M."/>
            <person name="Diez M.S."/>
            <person name="Solano J."/>
            <person name="Bargiela R."/>
            <person name="Golyshina O.V."/>
            <person name="Manteca A."/>
            <person name="Ramos J.L."/>
            <person name="Gallego J.R."/>
            <person name="Llorente I."/>
            <person name="Martins Dos Santos V.A."/>
            <person name="Jensen O.N."/>
            <person name="Pelaez A.I."/>
            <person name="Sanchez J."/>
            <person name="Ferrer M."/>
        </authorList>
    </citation>
    <scope>NUCLEOTIDE SEQUENCE</scope>
</reference>
<dbReference type="AlphaFoldDB" id="T1C8G3"/>
<organism evidence="2">
    <name type="scientific">mine drainage metagenome</name>
    <dbReference type="NCBI Taxonomy" id="410659"/>
    <lineage>
        <taxon>unclassified sequences</taxon>
        <taxon>metagenomes</taxon>
        <taxon>ecological metagenomes</taxon>
    </lineage>
</organism>
<evidence type="ECO:0000259" key="1">
    <source>
        <dbReference type="SMART" id="SM00709"/>
    </source>
</evidence>
<dbReference type="SMART" id="SM00709">
    <property type="entry name" value="Zpr1"/>
    <property type="match status" value="1"/>
</dbReference>
<name>T1C8G3_9ZZZZ</name>
<feature type="domain" description="Zinc finger ZPR1-type" evidence="1">
    <location>
        <begin position="19"/>
        <end position="111"/>
    </location>
</feature>
<evidence type="ECO:0000313" key="2">
    <source>
        <dbReference type="EMBL" id="EQD78442.1"/>
    </source>
</evidence>
<protein>
    <submittedName>
        <fullName evidence="2">ZPR1-related zinc finger protein</fullName>
    </submittedName>
</protein>
<comment type="caution">
    <text evidence="2">The sequence shown here is derived from an EMBL/GenBank/DDBJ whole genome shotgun (WGS) entry which is preliminary data.</text>
</comment>
<sequence>MVMSEMDDYEAPEEIETSILCPVCESKIYLISYSTEIPVEGRISIQTYLCRKCFYKKSNIYYDERENPRKLIFRVESPGDLGAMIYRSPSASLKIPEIDAEIIREKFHPAN</sequence>
<dbReference type="InterPro" id="IPR004457">
    <property type="entry name" value="Znf_ZPR1"/>
</dbReference>